<proteinExistence type="predicted"/>
<evidence type="ECO:0008006" key="4">
    <source>
        <dbReference type="Google" id="ProtNLM"/>
    </source>
</evidence>
<dbReference type="Proteomes" id="UP000238823">
    <property type="component" value="Unassembled WGS sequence"/>
</dbReference>
<evidence type="ECO:0000313" key="2">
    <source>
        <dbReference type="EMBL" id="PRP90416.1"/>
    </source>
</evidence>
<reference evidence="2 3" key="1">
    <citation type="submission" date="2018-03" db="EMBL/GenBank/DDBJ databases">
        <title>Draft Genome Sequences of the Obligatory Marine Myxobacteria Enhygromyxa salina SWB007.</title>
        <authorList>
            <person name="Poehlein A."/>
            <person name="Moghaddam J.A."/>
            <person name="Harms H."/>
            <person name="Alanjari M."/>
            <person name="Koenig G.M."/>
            <person name="Daniel R."/>
            <person name="Schaeberle T.F."/>
        </authorList>
    </citation>
    <scope>NUCLEOTIDE SEQUENCE [LARGE SCALE GENOMIC DNA]</scope>
    <source>
        <strain evidence="2 3">SWB007</strain>
    </source>
</reference>
<accession>A0A2S9XC38</accession>
<feature type="chain" id="PRO_5015684833" description="Secreted protein" evidence="1">
    <location>
        <begin position="35"/>
        <end position="205"/>
    </location>
</feature>
<dbReference type="PROSITE" id="PS51257">
    <property type="entry name" value="PROKAR_LIPOPROTEIN"/>
    <property type="match status" value="1"/>
</dbReference>
<comment type="caution">
    <text evidence="2">The sequence shown here is derived from an EMBL/GenBank/DDBJ whole genome shotgun (WGS) entry which is preliminary data.</text>
</comment>
<protein>
    <recommendedName>
        <fullName evidence="4">Secreted protein</fullName>
    </recommendedName>
</protein>
<gene>
    <name evidence="2" type="ORF">ENSA7_83010</name>
</gene>
<sequence length="205" mass="21722">MLRVSSCYGLAMVVLPRAALTLCSLSILSFSTVACVAAPPQADAGADADASASAKPEIVCKHVRDVAAKDNGDAEALDVVQRECVETLTQLSTRYQTFTTCVDLAVDAAAILKCEEDLGKPRSLLAAASPTAKLEALCDHMLGLVKVELGEMVNNMSPDEFKQLRDKCVSEASAQIEVKGADQFNKEAECILAAQSLKDIEACKL</sequence>
<dbReference type="AlphaFoldDB" id="A0A2S9XC38"/>
<name>A0A2S9XC38_9BACT</name>
<dbReference type="EMBL" id="PVNL01000192">
    <property type="protein sequence ID" value="PRP90416.1"/>
    <property type="molecule type" value="Genomic_DNA"/>
</dbReference>
<feature type="signal peptide" evidence="1">
    <location>
        <begin position="1"/>
        <end position="34"/>
    </location>
</feature>
<organism evidence="2 3">
    <name type="scientific">Enhygromyxa salina</name>
    <dbReference type="NCBI Taxonomy" id="215803"/>
    <lineage>
        <taxon>Bacteria</taxon>
        <taxon>Pseudomonadati</taxon>
        <taxon>Myxococcota</taxon>
        <taxon>Polyangia</taxon>
        <taxon>Nannocystales</taxon>
        <taxon>Nannocystaceae</taxon>
        <taxon>Enhygromyxa</taxon>
    </lineage>
</organism>
<keyword evidence="1" id="KW-0732">Signal</keyword>
<evidence type="ECO:0000313" key="3">
    <source>
        <dbReference type="Proteomes" id="UP000238823"/>
    </source>
</evidence>
<evidence type="ECO:0000256" key="1">
    <source>
        <dbReference type="SAM" id="SignalP"/>
    </source>
</evidence>